<name>A0A8S5SXX9_9CAUD</name>
<reference evidence="1" key="1">
    <citation type="journal article" date="2021" name="Proc. Natl. Acad. Sci. U.S.A.">
        <title>A Catalog of Tens of Thousands of Viruses from Human Metagenomes Reveals Hidden Associations with Chronic Diseases.</title>
        <authorList>
            <person name="Tisza M.J."/>
            <person name="Buck C.B."/>
        </authorList>
    </citation>
    <scope>NUCLEOTIDE SEQUENCE</scope>
    <source>
        <strain evidence="1">CtLYp5</strain>
    </source>
</reference>
<organism evidence="1">
    <name type="scientific">Myoviridae sp. ctLYp5</name>
    <dbReference type="NCBI Taxonomy" id="2827680"/>
    <lineage>
        <taxon>Viruses</taxon>
        <taxon>Duplodnaviria</taxon>
        <taxon>Heunggongvirae</taxon>
        <taxon>Uroviricota</taxon>
        <taxon>Caudoviricetes</taxon>
    </lineage>
</organism>
<dbReference type="PROSITE" id="PS51257">
    <property type="entry name" value="PROKAR_LIPOPROTEIN"/>
    <property type="match status" value="1"/>
</dbReference>
<protein>
    <submittedName>
        <fullName evidence="1">Uncharacterized protein</fullName>
    </submittedName>
</protein>
<sequence length="65" mass="7186">MKYAIRTVLAVTAITIAACSFSGKTEKQEEPETISQEAQIEQTYEAMPDEVKVMGDAEIKPCNTF</sequence>
<proteinExistence type="predicted"/>
<accession>A0A8S5SXX9</accession>
<dbReference type="EMBL" id="BK032693">
    <property type="protein sequence ID" value="DAF55551.1"/>
    <property type="molecule type" value="Genomic_DNA"/>
</dbReference>
<evidence type="ECO:0000313" key="1">
    <source>
        <dbReference type="EMBL" id="DAF55551.1"/>
    </source>
</evidence>